<keyword evidence="3" id="KW-1185">Reference proteome</keyword>
<dbReference type="RefSeq" id="WP_141634354.1">
    <property type="nucleotide sequence ID" value="NZ_VIGB01000003.1"/>
</dbReference>
<feature type="compositionally biased region" description="Low complexity" evidence="1">
    <location>
        <begin position="9"/>
        <end position="29"/>
    </location>
</feature>
<reference evidence="2 3" key="1">
    <citation type="submission" date="2019-06" db="EMBL/GenBank/DDBJ databases">
        <title>Description of Kitasatospora acidophila sp. nov. isolated from pine grove soil, and reclassification of Streptomyces novaecaesareae to Kitasatospora novaeceasareae comb. nov.</title>
        <authorList>
            <person name="Kim M.J."/>
        </authorList>
    </citation>
    <scope>NUCLEOTIDE SEQUENCE [LARGE SCALE GENOMIC DNA]</scope>
    <source>
        <strain evidence="2 3">MMS16-CNU292</strain>
    </source>
</reference>
<organism evidence="2 3">
    <name type="scientific">Kitasatospora acidiphila</name>
    <dbReference type="NCBI Taxonomy" id="2567942"/>
    <lineage>
        <taxon>Bacteria</taxon>
        <taxon>Bacillati</taxon>
        <taxon>Actinomycetota</taxon>
        <taxon>Actinomycetes</taxon>
        <taxon>Kitasatosporales</taxon>
        <taxon>Streptomycetaceae</taxon>
        <taxon>Kitasatospora</taxon>
    </lineage>
</organism>
<comment type="caution">
    <text evidence="2">The sequence shown here is derived from an EMBL/GenBank/DDBJ whole genome shotgun (WGS) entry which is preliminary data.</text>
</comment>
<dbReference type="AlphaFoldDB" id="A0A540W5V8"/>
<evidence type="ECO:0000256" key="1">
    <source>
        <dbReference type="SAM" id="MobiDB-lite"/>
    </source>
</evidence>
<dbReference type="Proteomes" id="UP000319103">
    <property type="component" value="Unassembled WGS sequence"/>
</dbReference>
<name>A0A540W5V8_9ACTN</name>
<proteinExistence type="predicted"/>
<gene>
    <name evidence="2" type="ORF">E6W39_17770</name>
</gene>
<dbReference type="EMBL" id="VIGB01000003">
    <property type="protein sequence ID" value="TQF03744.1"/>
    <property type="molecule type" value="Genomic_DNA"/>
</dbReference>
<evidence type="ECO:0000313" key="2">
    <source>
        <dbReference type="EMBL" id="TQF03744.1"/>
    </source>
</evidence>
<sequence length="70" mass="7540">MTEQPTSPDQSADDNQQAAAEKPKPAAAKIVFADPFDRQTSDDTDAAWGESSGARGLDWYQSQRPPHHGG</sequence>
<accession>A0A540W5V8</accession>
<evidence type="ECO:0000313" key="3">
    <source>
        <dbReference type="Proteomes" id="UP000319103"/>
    </source>
</evidence>
<feature type="region of interest" description="Disordered" evidence="1">
    <location>
        <begin position="1"/>
        <end position="70"/>
    </location>
</feature>
<dbReference type="OrthoDB" id="4843807at2"/>
<protein>
    <submittedName>
        <fullName evidence="2">Uncharacterized protein</fullName>
    </submittedName>
</protein>